<dbReference type="EMBL" id="CADIKM010000034">
    <property type="protein sequence ID" value="CAB3799754.1"/>
    <property type="molecule type" value="Genomic_DNA"/>
</dbReference>
<evidence type="ECO:0000313" key="3">
    <source>
        <dbReference type="Proteomes" id="UP000494115"/>
    </source>
</evidence>
<feature type="domain" description="SGNH hydrolase-type esterase" evidence="1">
    <location>
        <begin position="40"/>
        <end position="199"/>
    </location>
</feature>
<dbReference type="PANTHER" id="PTHR30383:SF24">
    <property type="entry name" value="THIOESTERASE 1_PROTEASE 1_LYSOPHOSPHOLIPASE L1"/>
    <property type="match status" value="1"/>
</dbReference>
<proteinExistence type="predicted"/>
<dbReference type="PANTHER" id="PTHR30383">
    <property type="entry name" value="THIOESTERASE 1/PROTEASE 1/LYSOPHOSPHOLIPASE L1"/>
    <property type="match status" value="1"/>
</dbReference>
<dbReference type="InterPro" id="IPR036514">
    <property type="entry name" value="SGNH_hydro_sf"/>
</dbReference>
<sequence>MAAVAASVPVDGIAATASVPASKVQASKEPASKGPASIVVLGDSLSAEYGLDRDTGWVALMRKRLAQSAPDYNVVNASISGETTTGGKTRLPAILARVRPGVVIVELGANDALRGIPLTLSTSNLGAIIESSQSAGAKVLVIGMRIPPNYGPDYAEHFFQTFAELAKQYRTAYVPFLLDGLVDDPSLFQADQIHPTAAAQPHMLDNVWPALKPMLKDAQ</sequence>
<accession>A0A6S7BR31</accession>
<dbReference type="GO" id="GO:0106435">
    <property type="term" value="F:carboxylesterase activity"/>
    <property type="evidence" value="ECO:0007669"/>
    <property type="project" value="UniProtKB-EC"/>
</dbReference>
<keyword evidence="2" id="KW-0378">Hydrolase</keyword>
<gene>
    <name evidence="2" type="primary">tesA</name>
    <name evidence="2" type="ORF">LMG28138_04706</name>
</gene>
<dbReference type="SUPFAM" id="SSF52266">
    <property type="entry name" value="SGNH hydrolase"/>
    <property type="match status" value="1"/>
</dbReference>
<name>A0A6S7BR31_9BURK</name>
<keyword evidence="3" id="KW-1185">Reference proteome</keyword>
<evidence type="ECO:0000259" key="1">
    <source>
        <dbReference type="Pfam" id="PF13472"/>
    </source>
</evidence>
<dbReference type="Pfam" id="PF13472">
    <property type="entry name" value="Lipase_GDSL_2"/>
    <property type="match status" value="1"/>
</dbReference>
<dbReference type="InterPro" id="IPR051532">
    <property type="entry name" value="Ester_Hydrolysis_Enzymes"/>
</dbReference>
<reference evidence="2 3" key="1">
    <citation type="submission" date="2020-04" db="EMBL/GenBank/DDBJ databases">
        <authorList>
            <person name="De Canck E."/>
        </authorList>
    </citation>
    <scope>NUCLEOTIDE SEQUENCE [LARGE SCALE GENOMIC DNA]</scope>
    <source>
        <strain evidence="2 3">LMG 28138</strain>
    </source>
</reference>
<dbReference type="Gene3D" id="3.40.50.1110">
    <property type="entry name" value="SGNH hydrolase"/>
    <property type="match status" value="1"/>
</dbReference>
<dbReference type="GO" id="GO:0004622">
    <property type="term" value="F:phosphatidylcholine lysophospholipase activity"/>
    <property type="evidence" value="ECO:0007669"/>
    <property type="project" value="TreeGrafter"/>
</dbReference>
<dbReference type="InterPro" id="IPR013830">
    <property type="entry name" value="SGNH_hydro"/>
</dbReference>
<organism evidence="2 3">
    <name type="scientific">Pararobbsia alpina</name>
    <dbReference type="NCBI Taxonomy" id="621374"/>
    <lineage>
        <taxon>Bacteria</taxon>
        <taxon>Pseudomonadati</taxon>
        <taxon>Pseudomonadota</taxon>
        <taxon>Betaproteobacteria</taxon>
        <taxon>Burkholderiales</taxon>
        <taxon>Burkholderiaceae</taxon>
        <taxon>Pararobbsia</taxon>
    </lineage>
</organism>
<dbReference type="AlphaFoldDB" id="A0A6S7BR31"/>
<evidence type="ECO:0000313" key="2">
    <source>
        <dbReference type="EMBL" id="CAB3799754.1"/>
    </source>
</evidence>
<dbReference type="CDD" id="cd01822">
    <property type="entry name" value="Lysophospholipase_L1_like"/>
    <property type="match status" value="1"/>
</dbReference>
<dbReference type="Proteomes" id="UP000494115">
    <property type="component" value="Unassembled WGS sequence"/>
</dbReference>
<protein>
    <submittedName>
        <fullName evidence="2">Esterase TesA</fullName>
        <ecNumber evidence="2">3.1.1.1</ecNumber>
    </submittedName>
</protein>
<dbReference type="EC" id="3.1.1.1" evidence="2"/>